<keyword evidence="3" id="KW-1185">Reference proteome</keyword>
<evidence type="ECO:0000256" key="1">
    <source>
        <dbReference type="SAM" id="SignalP"/>
    </source>
</evidence>
<reference evidence="2" key="1">
    <citation type="submission" date="2023-07" db="EMBL/GenBank/DDBJ databases">
        <title>The genome sequence of Rhodocytophaga aerolata KACC 12507.</title>
        <authorList>
            <person name="Zhang X."/>
        </authorList>
    </citation>
    <scope>NUCLEOTIDE SEQUENCE</scope>
    <source>
        <strain evidence="2">KACC 12507</strain>
    </source>
</reference>
<sequence>MKTIKLFSLLAATGILTMSMGFPTNLTEKGIDAESCTEARVVKVPKKKPAKVVLVDTIEEDPALATTMPMFAASSDKITVKVFDAKGALVLNELVSMSDFLAKEKKASLPAGSTFVMFHANTAYYFLEAGLAK</sequence>
<dbReference type="EMBL" id="JAUKPO010000008">
    <property type="protein sequence ID" value="MDO1447698.1"/>
    <property type="molecule type" value="Genomic_DNA"/>
</dbReference>
<dbReference type="RefSeq" id="WP_302038502.1">
    <property type="nucleotide sequence ID" value="NZ_JAUKPO010000008.1"/>
</dbReference>
<accession>A0ABT8R8U9</accession>
<name>A0ABT8R8U9_9BACT</name>
<organism evidence="2 3">
    <name type="scientific">Rhodocytophaga aerolata</name>
    <dbReference type="NCBI Taxonomy" id="455078"/>
    <lineage>
        <taxon>Bacteria</taxon>
        <taxon>Pseudomonadati</taxon>
        <taxon>Bacteroidota</taxon>
        <taxon>Cytophagia</taxon>
        <taxon>Cytophagales</taxon>
        <taxon>Rhodocytophagaceae</taxon>
        <taxon>Rhodocytophaga</taxon>
    </lineage>
</organism>
<evidence type="ECO:0000313" key="2">
    <source>
        <dbReference type="EMBL" id="MDO1447698.1"/>
    </source>
</evidence>
<dbReference type="Proteomes" id="UP001168528">
    <property type="component" value="Unassembled WGS sequence"/>
</dbReference>
<evidence type="ECO:0000313" key="3">
    <source>
        <dbReference type="Proteomes" id="UP001168528"/>
    </source>
</evidence>
<feature type="signal peptide" evidence="1">
    <location>
        <begin position="1"/>
        <end position="21"/>
    </location>
</feature>
<comment type="caution">
    <text evidence="2">The sequence shown here is derived from an EMBL/GenBank/DDBJ whole genome shotgun (WGS) entry which is preliminary data.</text>
</comment>
<keyword evidence="1" id="KW-0732">Signal</keyword>
<evidence type="ECO:0008006" key="4">
    <source>
        <dbReference type="Google" id="ProtNLM"/>
    </source>
</evidence>
<protein>
    <recommendedName>
        <fullName evidence="4">T9SS type A sorting domain-containing protein</fullName>
    </recommendedName>
</protein>
<proteinExistence type="predicted"/>
<feature type="chain" id="PRO_5046863690" description="T9SS type A sorting domain-containing protein" evidence="1">
    <location>
        <begin position="22"/>
        <end position="133"/>
    </location>
</feature>
<gene>
    <name evidence="2" type="ORF">Q0590_15615</name>
</gene>